<gene>
    <name evidence="1" type="ORF">KGD84_32485</name>
</gene>
<organism evidence="1 2">
    <name type="scientific">Nocardiopsis changdeensis</name>
    <dbReference type="NCBI Taxonomy" id="2831969"/>
    <lineage>
        <taxon>Bacteria</taxon>
        <taxon>Bacillati</taxon>
        <taxon>Actinomycetota</taxon>
        <taxon>Actinomycetes</taxon>
        <taxon>Streptosporangiales</taxon>
        <taxon>Nocardiopsidaceae</taxon>
        <taxon>Nocardiopsis</taxon>
    </lineage>
</organism>
<sequence>MIADPRVHPVPGTALTVEWDQAWEAYVVRGPGAPTDGGPLETLQALAQALDPVPLPERLRTALAADRAVRPPLVGDDWRRRLTHIREILAPLGTALTTVAPYIAAPRLEAVEVATDPAVPRAGTEARRILSEAGYQVDPHGDLASTYLVTQAGADPAHP</sequence>
<evidence type="ECO:0000313" key="2">
    <source>
        <dbReference type="Proteomes" id="UP000676079"/>
    </source>
</evidence>
<accession>A0A975KUD3</accession>
<dbReference type="RefSeq" id="WP_220565997.1">
    <property type="nucleotide sequence ID" value="NZ_CP074136.1"/>
</dbReference>
<evidence type="ECO:0000313" key="1">
    <source>
        <dbReference type="EMBL" id="QUX26418.1"/>
    </source>
</evidence>
<name>A0A975KUD3_9ACTN</name>
<keyword evidence="1" id="KW-0614">Plasmid</keyword>
<dbReference type="Proteomes" id="UP000676079">
    <property type="component" value="Plasmid unnamed4"/>
</dbReference>
<dbReference type="EMBL" id="CP074136">
    <property type="protein sequence ID" value="QUX26418.1"/>
    <property type="molecule type" value="Genomic_DNA"/>
</dbReference>
<protein>
    <submittedName>
        <fullName evidence="1">Uncharacterized protein</fullName>
    </submittedName>
</protein>
<keyword evidence="2" id="KW-1185">Reference proteome</keyword>
<geneLocation type="plasmid" evidence="1 2">
    <name>unnamed4</name>
</geneLocation>
<proteinExistence type="predicted"/>
<reference evidence="2" key="1">
    <citation type="submission" date="2021-05" db="EMBL/GenBank/DDBJ databases">
        <title>Direct Submission.</title>
        <authorList>
            <person name="Li K."/>
            <person name="Gao J."/>
        </authorList>
    </citation>
    <scope>NUCLEOTIDE SEQUENCE [LARGE SCALE GENOMIC DNA]</scope>
    <source>
        <strain evidence="2">Mg02</strain>
        <plasmid evidence="2">unnamed4</plasmid>
    </source>
</reference>